<feature type="region of interest" description="Disordered" evidence="2">
    <location>
        <begin position="123"/>
        <end position="152"/>
    </location>
</feature>
<evidence type="ECO:0000313" key="3">
    <source>
        <dbReference type="EMBL" id="THG18036.1"/>
    </source>
</evidence>
<dbReference type="EMBL" id="SDRB02003259">
    <property type="protein sequence ID" value="THG18036.1"/>
    <property type="molecule type" value="Genomic_DNA"/>
</dbReference>
<protein>
    <submittedName>
        <fullName evidence="3">Uncharacterized protein</fullName>
    </submittedName>
</protein>
<dbReference type="Proteomes" id="UP000306102">
    <property type="component" value="Unassembled WGS sequence"/>
</dbReference>
<feature type="compositionally biased region" description="Polar residues" evidence="2">
    <location>
        <begin position="143"/>
        <end position="152"/>
    </location>
</feature>
<feature type="compositionally biased region" description="Polar residues" evidence="2">
    <location>
        <begin position="123"/>
        <end position="135"/>
    </location>
</feature>
<evidence type="ECO:0000313" key="4">
    <source>
        <dbReference type="Proteomes" id="UP000306102"/>
    </source>
</evidence>
<sequence>MISSKKLIKMARKWQKVAAISQKRIIFPRTTRGVDDADNCNTSTVQKGHFAVYTADQRRFVIPLAYLDTGIFKELLKMAEEEYGLPSHGPITLPCDADLQSRKSPAFRPTRACDFETELNMATGHTIQPSSSPNSAHALESIDPNTESYLQK</sequence>
<dbReference type="PANTHER" id="PTHR31175">
    <property type="entry name" value="AUXIN-RESPONSIVE FAMILY PROTEIN"/>
    <property type="match status" value="1"/>
</dbReference>
<evidence type="ECO:0000256" key="1">
    <source>
        <dbReference type="ARBA" id="ARBA00006974"/>
    </source>
</evidence>
<comment type="caution">
    <text evidence="3">The sequence shown here is derived from an EMBL/GenBank/DDBJ whole genome shotgun (WGS) entry which is preliminary data.</text>
</comment>
<name>A0A4S4EPI8_CAMSN</name>
<keyword evidence="4" id="KW-1185">Reference proteome</keyword>
<dbReference type="PANTHER" id="PTHR31175:SF65">
    <property type="entry name" value="AUXIN-RESPONSIVE PROTEIN SAUR66-LIKE"/>
    <property type="match status" value="1"/>
</dbReference>
<organism evidence="3 4">
    <name type="scientific">Camellia sinensis var. sinensis</name>
    <name type="common">China tea</name>
    <dbReference type="NCBI Taxonomy" id="542762"/>
    <lineage>
        <taxon>Eukaryota</taxon>
        <taxon>Viridiplantae</taxon>
        <taxon>Streptophyta</taxon>
        <taxon>Embryophyta</taxon>
        <taxon>Tracheophyta</taxon>
        <taxon>Spermatophyta</taxon>
        <taxon>Magnoliopsida</taxon>
        <taxon>eudicotyledons</taxon>
        <taxon>Gunneridae</taxon>
        <taxon>Pentapetalae</taxon>
        <taxon>asterids</taxon>
        <taxon>Ericales</taxon>
        <taxon>Theaceae</taxon>
        <taxon>Camellia</taxon>
    </lineage>
</organism>
<reference evidence="3 4" key="1">
    <citation type="journal article" date="2018" name="Proc. Natl. Acad. Sci. U.S.A.">
        <title>Draft genome sequence of Camellia sinensis var. sinensis provides insights into the evolution of the tea genome and tea quality.</title>
        <authorList>
            <person name="Wei C."/>
            <person name="Yang H."/>
            <person name="Wang S."/>
            <person name="Zhao J."/>
            <person name="Liu C."/>
            <person name="Gao L."/>
            <person name="Xia E."/>
            <person name="Lu Y."/>
            <person name="Tai Y."/>
            <person name="She G."/>
            <person name="Sun J."/>
            <person name="Cao H."/>
            <person name="Tong W."/>
            <person name="Gao Q."/>
            <person name="Li Y."/>
            <person name="Deng W."/>
            <person name="Jiang X."/>
            <person name="Wang W."/>
            <person name="Chen Q."/>
            <person name="Zhang S."/>
            <person name="Li H."/>
            <person name="Wu J."/>
            <person name="Wang P."/>
            <person name="Li P."/>
            <person name="Shi C."/>
            <person name="Zheng F."/>
            <person name="Jian J."/>
            <person name="Huang B."/>
            <person name="Shan D."/>
            <person name="Shi M."/>
            <person name="Fang C."/>
            <person name="Yue Y."/>
            <person name="Li F."/>
            <person name="Li D."/>
            <person name="Wei S."/>
            <person name="Han B."/>
            <person name="Jiang C."/>
            <person name="Yin Y."/>
            <person name="Xia T."/>
            <person name="Zhang Z."/>
            <person name="Bennetzen J.L."/>
            <person name="Zhao S."/>
            <person name="Wan X."/>
        </authorList>
    </citation>
    <scope>NUCLEOTIDE SEQUENCE [LARGE SCALE GENOMIC DNA]</scope>
    <source>
        <strain evidence="4">cv. Shuchazao</strain>
        <tissue evidence="3">Leaf</tissue>
    </source>
</reference>
<dbReference type="Pfam" id="PF02519">
    <property type="entry name" value="Auxin_inducible"/>
    <property type="match status" value="1"/>
</dbReference>
<evidence type="ECO:0000256" key="2">
    <source>
        <dbReference type="SAM" id="MobiDB-lite"/>
    </source>
</evidence>
<dbReference type="GO" id="GO:0009733">
    <property type="term" value="P:response to auxin"/>
    <property type="evidence" value="ECO:0007669"/>
    <property type="project" value="InterPro"/>
</dbReference>
<gene>
    <name evidence="3" type="ORF">TEA_019430</name>
</gene>
<comment type="similarity">
    <text evidence="1">Belongs to the ARG7 family.</text>
</comment>
<dbReference type="InterPro" id="IPR003676">
    <property type="entry name" value="SAUR_fam"/>
</dbReference>
<proteinExistence type="inferred from homology"/>
<accession>A0A4S4EPI8</accession>
<dbReference type="AlphaFoldDB" id="A0A4S4EPI8"/>